<dbReference type="Proteomes" id="UP001500507">
    <property type="component" value="Unassembled WGS sequence"/>
</dbReference>
<dbReference type="PANTHER" id="PTHR40459:SF1">
    <property type="entry name" value="CONSERVED HYPOTHETICAL ALANINE AND LEUCINE RICH PROTEIN"/>
    <property type="match status" value="1"/>
</dbReference>
<dbReference type="InterPro" id="IPR018931">
    <property type="entry name" value="DUF2520"/>
</dbReference>
<dbReference type="EMBL" id="BAAAFG010000001">
    <property type="protein sequence ID" value="GAA0870929.1"/>
    <property type="molecule type" value="Genomic_DNA"/>
</dbReference>
<dbReference type="InterPro" id="IPR037108">
    <property type="entry name" value="TM1727-like_C_sf"/>
</dbReference>
<protein>
    <submittedName>
        <fullName evidence="2">DUF2520 domain-containing protein</fullName>
    </submittedName>
</protein>
<evidence type="ECO:0000259" key="1">
    <source>
        <dbReference type="Pfam" id="PF10728"/>
    </source>
</evidence>
<comment type="caution">
    <text evidence="2">The sequence shown here is derived from an EMBL/GenBank/DDBJ whole genome shotgun (WGS) entry which is preliminary data.</text>
</comment>
<name>A0ABN1MCV1_9FLAO</name>
<dbReference type="Gene3D" id="1.10.1040.20">
    <property type="entry name" value="ProC-like, C-terminal domain"/>
    <property type="match status" value="1"/>
</dbReference>
<accession>A0ABN1MCV1</accession>
<evidence type="ECO:0000313" key="3">
    <source>
        <dbReference type="Proteomes" id="UP001500507"/>
    </source>
</evidence>
<proteinExistence type="predicted"/>
<gene>
    <name evidence="2" type="ORF">GCM10009117_00740</name>
</gene>
<dbReference type="SUPFAM" id="SSF48179">
    <property type="entry name" value="6-phosphogluconate dehydrogenase C-terminal domain-like"/>
    <property type="match status" value="1"/>
</dbReference>
<feature type="domain" description="DUF2520" evidence="1">
    <location>
        <begin position="124"/>
        <end position="247"/>
    </location>
</feature>
<keyword evidence="3" id="KW-1185">Reference proteome</keyword>
<dbReference type="InterPro" id="IPR008927">
    <property type="entry name" value="6-PGluconate_DH-like_C_sf"/>
</dbReference>
<evidence type="ECO:0000313" key="2">
    <source>
        <dbReference type="EMBL" id="GAA0870929.1"/>
    </source>
</evidence>
<dbReference type="InterPro" id="IPR036291">
    <property type="entry name" value="NAD(P)-bd_dom_sf"/>
</dbReference>
<dbReference type="Pfam" id="PF10728">
    <property type="entry name" value="DUF2520"/>
    <property type="match status" value="1"/>
</dbReference>
<dbReference type="PANTHER" id="PTHR40459">
    <property type="entry name" value="CONSERVED HYPOTHETICAL ALANINE AND LEUCINE RICH PROTEIN"/>
    <property type="match status" value="1"/>
</dbReference>
<reference evidence="2 3" key="1">
    <citation type="journal article" date="2019" name="Int. J. Syst. Evol. Microbiol.">
        <title>The Global Catalogue of Microorganisms (GCM) 10K type strain sequencing project: providing services to taxonomists for standard genome sequencing and annotation.</title>
        <authorList>
            <consortium name="The Broad Institute Genomics Platform"/>
            <consortium name="The Broad Institute Genome Sequencing Center for Infectious Disease"/>
            <person name="Wu L."/>
            <person name="Ma J."/>
        </authorList>
    </citation>
    <scope>NUCLEOTIDE SEQUENCE [LARGE SCALE GENOMIC DNA]</scope>
    <source>
        <strain evidence="2 3">JCM 16082</strain>
    </source>
</reference>
<organism evidence="2 3">
    <name type="scientific">Gangjinia marincola</name>
    <dbReference type="NCBI Taxonomy" id="578463"/>
    <lineage>
        <taxon>Bacteria</taxon>
        <taxon>Pseudomonadati</taxon>
        <taxon>Bacteroidota</taxon>
        <taxon>Flavobacteriia</taxon>
        <taxon>Flavobacteriales</taxon>
        <taxon>Flavobacteriaceae</taxon>
        <taxon>Gangjinia</taxon>
    </lineage>
</organism>
<sequence length="256" mass="28736">MINVVLLGCGNVASQLYDAFSAPSNAAVKVVQVYGRSAKKLLPFQQKTPVTTDLQQLTEADLYLIAVSDEAVISVSDRIPGEGKLIAHTSGTVTMHAMNKLHHRGVFYPLQTFTKGVSLDFETIPLCLEAENEENYILMDKIAQSISSHVIPLKADKRRHLHMAAVFANNFTNQLYRMAHEICEEHRLEFDLLRPLILETAQKVQRTSPFVAQTGPAKRGDVKTIEKHLELLSTKEQKEIYTLLTHRIAKIYGKEL</sequence>
<dbReference type="SUPFAM" id="SSF51735">
    <property type="entry name" value="NAD(P)-binding Rossmann-fold domains"/>
    <property type="match status" value="1"/>
</dbReference>
<dbReference type="Gene3D" id="3.40.50.720">
    <property type="entry name" value="NAD(P)-binding Rossmann-like Domain"/>
    <property type="match status" value="1"/>
</dbReference>
<dbReference type="RefSeq" id="WP_343762363.1">
    <property type="nucleotide sequence ID" value="NZ_BAAAFG010000001.1"/>
</dbReference>